<dbReference type="PROSITE" id="PS51186">
    <property type="entry name" value="GNAT"/>
    <property type="match status" value="1"/>
</dbReference>
<name>A0A5C5V0R9_9BACT</name>
<accession>A0A5C5V0R9</accession>
<evidence type="ECO:0000313" key="3">
    <source>
        <dbReference type="Proteomes" id="UP000318878"/>
    </source>
</evidence>
<keyword evidence="2" id="KW-0012">Acyltransferase</keyword>
<dbReference type="CDD" id="cd04301">
    <property type="entry name" value="NAT_SF"/>
    <property type="match status" value="1"/>
</dbReference>
<dbReference type="InterPro" id="IPR052564">
    <property type="entry name" value="N-acetyltrans/Recomb-assoc"/>
</dbReference>
<dbReference type="PANTHER" id="PTHR43451">
    <property type="entry name" value="ACETYLTRANSFERASE (GNAT) FAMILY PROTEIN"/>
    <property type="match status" value="1"/>
</dbReference>
<dbReference type="Pfam" id="PF13673">
    <property type="entry name" value="Acetyltransf_10"/>
    <property type="match status" value="1"/>
</dbReference>
<dbReference type="Gene3D" id="3.40.630.30">
    <property type="match status" value="1"/>
</dbReference>
<dbReference type="InterPro" id="IPR000182">
    <property type="entry name" value="GNAT_dom"/>
</dbReference>
<evidence type="ECO:0000259" key="1">
    <source>
        <dbReference type="PROSITE" id="PS51186"/>
    </source>
</evidence>
<proteinExistence type="predicted"/>
<dbReference type="InterPro" id="IPR016181">
    <property type="entry name" value="Acyl_CoA_acyltransferase"/>
</dbReference>
<dbReference type="GO" id="GO:0016747">
    <property type="term" value="F:acyltransferase activity, transferring groups other than amino-acyl groups"/>
    <property type="evidence" value="ECO:0007669"/>
    <property type="project" value="InterPro"/>
</dbReference>
<dbReference type="SUPFAM" id="SSF55729">
    <property type="entry name" value="Acyl-CoA N-acyltransferases (Nat)"/>
    <property type="match status" value="1"/>
</dbReference>
<keyword evidence="3" id="KW-1185">Reference proteome</keyword>
<gene>
    <name evidence="2" type="primary">yafP</name>
    <name evidence="2" type="ORF">Enr8_34320</name>
</gene>
<dbReference type="RefSeq" id="WP_146433683.1">
    <property type="nucleotide sequence ID" value="NZ_SJPF01000004.1"/>
</dbReference>
<comment type="caution">
    <text evidence="2">The sequence shown here is derived from an EMBL/GenBank/DDBJ whole genome shotgun (WGS) entry which is preliminary data.</text>
</comment>
<reference evidence="2 3" key="1">
    <citation type="submission" date="2019-02" db="EMBL/GenBank/DDBJ databases">
        <title>Deep-cultivation of Planctomycetes and their phenomic and genomic characterization uncovers novel biology.</title>
        <authorList>
            <person name="Wiegand S."/>
            <person name="Jogler M."/>
            <person name="Boedeker C."/>
            <person name="Pinto D."/>
            <person name="Vollmers J."/>
            <person name="Rivas-Marin E."/>
            <person name="Kohn T."/>
            <person name="Peeters S.H."/>
            <person name="Heuer A."/>
            <person name="Rast P."/>
            <person name="Oberbeckmann S."/>
            <person name="Bunk B."/>
            <person name="Jeske O."/>
            <person name="Meyerdierks A."/>
            <person name="Storesund J.E."/>
            <person name="Kallscheuer N."/>
            <person name="Luecker S."/>
            <person name="Lage O.M."/>
            <person name="Pohl T."/>
            <person name="Merkel B.J."/>
            <person name="Hornburger P."/>
            <person name="Mueller R.-W."/>
            <person name="Bruemmer F."/>
            <person name="Labrenz M."/>
            <person name="Spormann A.M."/>
            <person name="Op Den Camp H."/>
            <person name="Overmann J."/>
            <person name="Amann R."/>
            <person name="Jetten M.S.M."/>
            <person name="Mascher T."/>
            <person name="Medema M.H."/>
            <person name="Devos D.P."/>
            <person name="Kaster A.-K."/>
            <person name="Ovreas L."/>
            <person name="Rohde M."/>
            <person name="Galperin M.Y."/>
            <person name="Jogler C."/>
        </authorList>
    </citation>
    <scope>NUCLEOTIDE SEQUENCE [LARGE SCALE GENOMIC DNA]</scope>
    <source>
        <strain evidence="2 3">Enr8</strain>
    </source>
</reference>
<keyword evidence="2" id="KW-0808">Transferase</keyword>
<dbReference type="EC" id="2.3.1.-" evidence="2"/>
<evidence type="ECO:0000313" key="2">
    <source>
        <dbReference type="EMBL" id="TWT31510.1"/>
    </source>
</evidence>
<dbReference type="PANTHER" id="PTHR43451:SF1">
    <property type="entry name" value="ACETYLTRANSFERASE"/>
    <property type="match status" value="1"/>
</dbReference>
<feature type="domain" description="N-acetyltransferase" evidence="1">
    <location>
        <begin position="1"/>
        <end position="153"/>
    </location>
</feature>
<dbReference type="EMBL" id="SJPF01000004">
    <property type="protein sequence ID" value="TWT31510.1"/>
    <property type="molecule type" value="Genomic_DNA"/>
</dbReference>
<dbReference type="OrthoDB" id="424368at2"/>
<dbReference type="Proteomes" id="UP000318878">
    <property type="component" value="Unassembled WGS sequence"/>
</dbReference>
<dbReference type="AlphaFoldDB" id="A0A5C5V0R9"/>
<organism evidence="2 3">
    <name type="scientific">Blastopirellula retiformator</name>
    <dbReference type="NCBI Taxonomy" id="2527970"/>
    <lineage>
        <taxon>Bacteria</taxon>
        <taxon>Pseudomonadati</taxon>
        <taxon>Planctomycetota</taxon>
        <taxon>Planctomycetia</taxon>
        <taxon>Pirellulales</taxon>
        <taxon>Pirellulaceae</taxon>
        <taxon>Blastopirellula</taxon>
    </lineage>
</organism>
<sequence length="157" mass="17790">MIRRYQPGDHPAIAEIFTRAIHEVACEVYTPAQCAAWSDKAPNLEHWRKRCERKRPYVYVRNGRVVGFLELDDDGHIDCMYVHPDAGRQGVASALIDVAIEKCIEAGLPRAFVEASLCARPVFEKKGFRVVKRQQVALGEERLINFQMELPVKADPG</sequence>
<protein>
    <submittedName>
        <fullName evidence="2">Putative N-acetyltransferase YafP</fullName>
        <ecNumber evidence="2">2.3.1.-</ecNumber>
    </submittedName>
</protein>